<evidence type="ECO:0000313" key="3">
    <source>
        <dbReference type="Proteomes" id="UP000603640"/>
    </source>
</evidence>
<dbReference type="RefSeq" id="WP_187068263.1">
    <property type="nucleotide sequence ID" value="NZ_JACRVF010000004.1"/>
</dbReference>
<dbReference type="Pfam" id="PF18962">
    <property type="entry name" value="Por_Secre_tail"/>
    <property type="match status" value="1"/>
</dbReference>
<accession>A0A923SJU1</accession>
<protein>
    <submittedName>
        <fullName evidence="2">T9SS type A sorting domain-containing protein</fullName>
    </submittedName>
</protein>
<keyword evidence="3" id="KW-1185">Reference proteome</keyword>
<organism evidence="2 3">
    <name type="scientific">Pontibacter cellulosilyticus</name>
    <dbReference type="NCBI Taxonomy" id="1720253"/>
    <lineage>
        <taxon>Bacteria</taxon>
        <taxon>Pseudomonadati</taxon>
        <taxon>Bacteroidota</taxon>
        <taxon>Cytophagia</taxon>
        <taxon>Cytophagales</taxon>
        <taxon>Hymenobacteraceae</taxon>
        <taxon>Pontibacter</taxon>
    </lineage>
</organism>
<evidence type="ECO:0000313" key="2">
    <source>
        <dbReference type="EMBL" id="MBC5994254.1"/>
    </source>
</evidence>
<proteinExistence type="predicted"/>
<gene>
    <name evidence="2" type="ORF">H8S84_15510</name>
</gene>
<reference evidence="2" key="1">
    <citation type="submission" date="2020-08" db="EMBL/GenBank/DDBJ databases">
        <title>Pontibacter sp. SD6 16S ribosomal RNA gene Genome sequencing and assembly.</title>
        <authorList>
            <person name="Kang M."/>
        </authorList>
    </citation>
    <scope>NUCLEOTIDE SEQUENCE</scope>
    <source>
        <strain evidence="2">SD6</strain>
    </source>
</reference>
<evidence type="ECO:0000259" key="1">
    <source>
        <dbReference type="Pfam" id="PF18962"/>
    </source>
</evidence>
<dbReference type="InterPro" id="IPR026444">
    <property type="entry name" value="Secre_tail"/>
</dbReference>
<dbReference type="EMBL" id="JACRVF010000004">
    <property type="protein sequence ID" value="MBC5994254.1"/>
    <property type="molecule type" value="Genomic_DNA"/>
</dbReference>
<name>A0A923SJU1_9BACT</name>
<comment type="caution">
    <text evidence="2">The sequence shown here is derived from an EMBL/GenBank/DDBJ whole genome shotgun (WGS) entry which is preliminary data.</text>
</comment>
<dbReference type="NCBIfam" id="TIGR04183">
    <property type="entry name" value="Por_Secre_tail"/>
    <property type="match status" value="1"/>
</dbReference>
<dbReference type="Proteomes" id="UP000603640">
    <property type="component" value="Unassembled WGS sequence"/>
</dbReference>
<sequence>MAVLPAYIVQAQTTTSWIGSNNNTNWNTSTNWTNGVPSATKHAIIGDANYPSNSKPPEIDQTSLAECLSLTVGGARPIKLLVSTDKGLTVRGDVIILSNGEIENEGSDINVEGNWTNDNIYLETVYTKGKSTRAQSVKNPTISFSGAGKTIGGTAVNNFSNLTISGNIQLSSGINLVTLTPSNNSTDVLPTLTVSGTLDPGVHLVNIPNVAGTKFVFNEGATIFIKSTSLVSGSSYYANFSIRPTTMFTSSVFNYAGGNQVIESDITYGILRVSGSGTKTLDGNTVVYAAQGTQLAIDAGTLDLETYTLDRGSSPGGVLSMASGTTLRIGGINTLPANYVTYTLDANSTVEYYGTNQLVTSVTYGHLLLSNTGTKTMPATAMTVAGNLTSTGSVSFTAGAPIAVTGNVTIGTGTTFNGGSATHTVAGNWAANGTFVGNASTVTMTGAGKTISSTAGATEFNNLTLSGTGTSITVPALTIRGNLAATGGLSQVADGTITMQNSSSKSISGSGINFQNLTIDGAVTTGSNFTVNGNFTTNTGRSFTASAGTVSMAGAGKSIAGAGSMNYWGLNIAAATSTPSSFTVTSSLSGVSALTASGGTVTFSGTSTFGGTHYLNNAAITGTSMRMLANANLYIAGAMTRAGSSLFDVSSSIPNSVHYNGTNPQSILATTYHHLILSNAGTQTTGGAVTVNGNITLATGSTLNAGAFSHSILGNWINNGTFNHDNGTITFTGGANASISGTTTFGTLAVNKTSAANTLTLNNNVTATNLSMASGDILTGINKVILLGDRTGNGWVIGTLSRSHAFADGVSYAFNGPHAKATFTSPGSISQVDVTYTEQAISGFTVGTPVTGKYTVAIPAGSYSSGNLQLQYRDANLNGNSESSLKLYQYDAGLSRWRTYGRTSFNSTDNWVSRSSLTNLAGEWAMSSSASIYSWVGGTSTAWETAANWIDVTDGMGVSATVTPYSQDVAILGEVAPINHPVINSAVTVSGVQFKGTATTNLSIGSGSLNVTGNLSAVGAGASHTLSTNSNSLTVGGNLTLNDGSAGNNISLVNGSGSITVSGSITQPAGASVSLGSGNLNIGGNYNYTLGASFTAGTSTVTYNGTGAQAVAALPYHHLSINKPTATTATYTSGTAQAITGNLSVSGLGNLSLDVPSMDIAGGVNIAGGTLTGNGSSISLQGNWSTASASSFVPGTSTVIFYGGAAQTVSATTFNNLIINKIAALTTAGNLVLNGNLDVQSGILVMDSHTVNRSTTGGLLQVANGATILTRGTVGFPANFNTNTLGINSNVIYDAGTSSIAPITYGNLTVQGSGTKGLQGNTQVANGMLVSAGAGISGSAVANLTLAGNLQNNGTLNTVTTNLIFTGAGAQLSGSGSTSINNLTVNAGADLAISQNTKLEGSLVNNGTALNAASVELDFIGTAAASINSASTPISIGNLKVTKTNATVTLASDIISLQNLVVSSGTFDIGTRTITEHASVISGLSVAAGATLKAGGTNTLPALDNYIFNSSSTMAYSGSAQQVKVLQYGNLTLENAGVKTFGVGTTSIAGAYSITGGASADMLTNSSTINFNGTGAQSIPGLAYHSITINGGNSKTLLANATVTTDLRLTNGKVSTGSNRFILGGTATIVENENNYVIGFVETQRNVSTALENFGGIGIAVTPAVSPGAVTVVRETGRAISASNGNQSILRNFSFTVAGTNAGLNATVTMNYFTDELGWYDENTLLLYHSKDGTNWTQHTSSVPDPTNNRLGANGLQSLTRLTLGSSMSPLPIELSYFAAQKQGQNAVLTWITKSEKENRGFEVEVSADGKSYRKIGSVEKGTGTSAVETRYTFTDTEPGKSGVRYYRLKQLDRDGTHAYYGPRAVEFGNASQLAATAYPNPFQSQVNLSIPAEAVGMAKIRLYNTAGKMLLEQKAIMEAGTNSFTIDTAGKAIPAGVYVITVEAGGQLQRLKLLKE</sequence>
<feature type="domain" description="Secretion system C-terminal sorting" evidence="1">
    <location>
        <begin position="1879"/>
        <end position="1948"/>
    </location>
</feature>